<dbReference type="EMBL" id="JADYXP020000001">
    <property type="protein sequence ID" value="KAL0133704.1"/>
    <property type="molecule type" value="Genomic_DNA"/>
</dbReference>
<gene>
    <name evidence="1" type="ORF">PUN28_000983</name>
</gene>
<proteinExistence type="predicted"/>
<evidence type="ECO:0000313" key="1">
    <source>
        <dbReference type="EMBL" id="KAL0133704.1"/>
    </source>
</evidence>
<dbReference type="Proteomes" id="UP001430953">
    <property type="component" value="Unassembled WGS sequence"/>
</dbReference>
<dbReference type="AlphaFoldDB" id="A0AAW2H2J7"/>
<sequence length="100" mass="11513">MNLSSNCACSSLNTIHRKNAVYNKHISVNQQIDQYNLPCYISGGKKREKKIAYRFNDRHVYSRDPYVISCNLCFGKLFSFAADGIVHYTCVENHVSDFKL</sequence>
<reference evidence="1 2" key="1">
    <citation type="submission" date="2023-03" db="EMBL/GenBank/DDBJ databases">
        <title>High recombination rates correlate with genetic variation in Cardiocondyla obscurior ants.</title>
        <authorList>
            <person name="Errbii M."/>
        </authorList>
    </citation>
    <scope>NUCLEOTIDE SEQUENCE [LARGE SCALE GENOMIC DNA]</scope>
    <source>
        <strain evidence="1">Alpha-2009</strain>
        <tissue evidence="1">Whole body</tissue>
    </source>
</reference>
<accession>A0AAW2H2J7</accession>
<keyword evidence="2" id="KW-1185">Reference proteome</keyword>
<organism evidence="1 2">
    <name type="scientific">Cardiocondyla obscurior</name>
    <dbReference type="NCBI Taxonomy" id="286306"/>
    <lineage>
        <taxon>Eukaryota</taxon>
        <taxon>Metazoa</taxon>
        <taxon>Ecdysozoa</taxon>
        <taxon>Arthropoda</taxon>
        <taxon>Hexapoda</taxon>
        <taxon>Insecta</taxon>
        <taxon>Pterygota</taxon>
        <taxon>Neoptera</taxon>
        <taxon>Endopterygota</taxon>
        <taxon>Hymenoptera</taxon>
        <taxon>Apocrita</taxon>
        <taxon>Aculeata</taxon>
        <taxon>Formicoidea</taxon>
        <taxon>Formicidae</taxon>
        <taxon>Myrmicinae</taxon>
        <taxon>Cardiocondyla</taxon>
    </lineage>
</organism>
<comment type="caution">
    <text evidence="1">The sequence shown here is derived from an EMBL/GenBank/DDBJ whole genome shotgun (WGS) entry which is preliminary data.</text>
</comment>
<evidence type="ECO:0000313" key="2">
    <source>
        <dbReference type="Proteomes" id="UP001430953"/>
    </source>
</evidence>
<name>A0AAW2H2J7_9HYME</name>
<protein>
    <submittedName>
        <fullName evidence="1">Uncharacterized protein</fullName>
    </submittedName>
</protein>